<name>A0A1Y6CFB4_9PROT</name>
<keyword evidence="7" id="KW-0472">Membrane</keyword>
<evidence type="ECO:0000256" key="9">
    <source>
        <dbReference type="SAM" id="MobiDB-lite"/>
    </source>
</evidence>
<evidence type="ECO:0000313" key="13">
    <source>
        <dbReference type="Proteomes" id="UP000192917"/>
    </source>
</evidence>
<evidence type="ECO:0000256" key="5">
    <source>
        <dbReference type="ARBA" id="ARBA00022692"/>
    </source>
</evidence>
<keyword evidence="8" id="KW-0998">Cell outer membrane</keyword>
<feature type="region of interest" description="Disordered" evidence="9">
    <location>
        <begin position="18"/>
        <end position="59"/>
    </location>
</feature>
<sequence>MASPLLVVALALPAHAQLDQSETSKIRERQPGAESPEGATEQQERPPPPPLAAPIGPTPPLTGPASVVLAAVEIQGATAFPPARLNELYANDLARSLTLDDIQALADRITRFYREHGYLLTRVVIEPQALDSGILRLRVVEGAIRKVSFEGAGSERLDLGGYVAPIEAERPLTLATLERQLLLIGDLDGIDVTDSRVRALDEDRGDYELIVTLDVQRFDLLTYLDNRGTHAIGPLELWTAAGTNGFFGGGERLQVGSFIVPNQPGELRYYELSYTQPLGSQGTKLSLLVSTSDATPGAEYSGTDDRIRSTGVTVKLSHPVVRRRDETLRLGLTFDYQNSTEEKFGATIVDDRLRVIRLRADYAAGGFLDATHYAGLELSQGLPVFDASDPGAATLSRSDGRSDFTKLKGYFSRDQRIGDYIGAQVSVAGQIAQTPLLSSEEFGLGGGQYGRAYNYYEVSGDDGFATAAELRYGQSFDEAFWLNSFQVYGFYDWGEVWNDNASGDYARQTLSSAGAGLRLDLVDHRFSLDLQVARPLTRVPYETGSKSTRFFLSVTGRF</sequence>
<feature type="chain" id="PRO_5012757406" evidence="10">
    <location>
        <begin position="17"/>
        <end position="558"/>
    </location>
</feature>
<dbReference type="STRING" id="560819.SAMN05428998_12212"/>
<proteinExistence type="inferred from homology"/>
<keyword evidence="13" id="KW-1185">Reference proteome</keyword>
<dbReference type="GO" id="GO:0098046">
    <property type="term" value="C:type V protein secretion system complex"/>
    <property type="evidence" value="ECO:0007669"/>
    <property type="project" value="TreeGrafter"/>
</dbReference>
<evidence type="ECO:0000256" key="4">
    <source>
        <dbReference type="ARBA" id="ARBA00022452"/>
    </source>
</evidence>
<evidence type="ECO:0000256" key="1">
    <source>
        <dbReference type="ARBA" id="ARBA00004442"/>
    </source>
</evidence>
<comment type="similarity">
    <text evidence="2">Belongs to the TPS (TC 1.B.20) family.</text>
</comment>
<evidence type="ECO:0000313" key="12">
    <source>
        <dbReference type="EMBL" id="SMF58307.1"/>
    </source>
</evidence>
<dbReference type="AlphaFoldDB" id="A0A1Y6CFB4"/>
<feature type="compositionally biased region" description="Basic and acidic residues" evidence="9">
    <location>
        <begin position="22"/>
        <end position="31"/>
    </location>
</feature>
<dbReference type="PROSITE" id="PS51779">
    <property type="entry name" value="POTRA"/>
    <property type="match status" value="1"/>
</dbReference>
<dbReference type="GO" id="GO:0046819">
    <property type="term" value="P:protein secretion by the type V secretion system"/>
    <property type="evidence" value="ECO:0007669"/>
    <property type="project" value="TreeGrafter"/>
</dbReference>
<dbReference type="InterPro" id="IPR051544">
    <property type="entry name" value="TPS_OM_transporter"/>
</dbReference>
<dbReference type="Pfam" id="PF03865">
    <property type="entry name" value="ShlB"/>
    <property type="match status" value="1"/>
</dbReference>
<dbReference type="GO" id="GO:0008320">
    <property type="term" value="F:protein transmembrane transporter activity"/>
    <property type="evidence" value="ECO:0007669"/>
    <property type="project" value="TreeGrafter"/>
</dbReference>
<dbReference type="InterPro" id="IPR013686">
    <property type="entry name" value="Polypept-transport_assoc_ShlB"/>
</dbReference>
<organism evidence="12 13">
    <name type="scientific">Tistlia consotensis USBA 355</name>
    <dbReference type="NCBI Taxonomy" id="560819"/>
    <lineage>
        <taxon>Bacteria</taxon>
        <taxon>Pseudomonadati</taxon>
        <taxon>Pseudomonadota</taxon>
        <taxon>Alphaproteobacteria</taxon>
        <taxon>Rhodospirillales</taxon>
        <taxon>Rhodovibrionaceae</taxon>
        <taxon>Tistlia</taxon>
    </lineage>
</organism>
<evidence type="ECO:0000256" key="8">
    <source>
        <dbReference type="ARBA" id="ARBA00023237"/>
    </source>
</evidence>
<feature type="domain" description="POTRA" evidence="11">
    <location>
        <begin position="67"/>
        <end position="142"/>
    </location>
</feature>
<dbReference type="GO" id="GO:0009279">
    <property type="term" value="C:cell outer membrane"/>
    <property type="evidence" value="ECO:0007669"/>
    <property type="project" value="UniProtKB-SubCell"/>
</dbReference>
<feature type="signal peptide" evidence="10">
    <location>
        <begin position="1"/>
        <end position="16"/>
    </location>
</feature>
<evidence type="ECO:0000256" key="7">
    <source>
        <dbReference type="ARBA" id="ARBA00023136"/>
    </source>
</evidence>
<keyword evidence="5" id="KW-0812">Transmembrane</keyword>
<evidence type="ECO:0000256" key="10">
    <source>
        <dbReference type="SAM" id="SignalP"/>
    </source>
</evidence>
<dbReference type="Pfam" id="PF08479">
    <property type="entry name" value="POTRA_2"/>
    <property type="match status" value="1"/>
</dbReference>
<keyword evidence="4" id="KW-1134">Transmembrane beta strand</keyword>
<comment type="subcellular location">
    <subcellularLocation>
        <location evidence="1">Cell outer membrane</location>
    </subcellularLocation>
</comment>
<gene>
    <name evidence="12" type="ORF">SAMN05428998_12212</name>
</gene>
<feature type="compositionally biased region" description="Pro residues" evidence="9">
    <location>
        <begin position="45"/>
        <end position="59"/>
    </location>
</feature>
<evidence type="ECO:0000259" key="11">
    <source>
        <dbReference type="PROSITE" id="PS51779"/>
    </source>
</evidence>
<accession>A0A1Y6CFB4</accession>
<dbReference type="EMBL" id="FWZX01000022">
    <property type="protein sequence ID" value="SMF58307.1"/>
    <property type="molecule type" value="Genomic_DNA"/>
</dbReference>
<protein>
    <submittedName>
        <fullName evidence="12">Hemolysin activation/secretion protein</fullName>
    </submittedName>
</protein>
<keyword evidence="3" id="KW-0813">Transport</keyword>
<dbReference type="RefSeq" id="WP_143596311.1">
    <property type="nucleotide sequence ID" value="NZ_FWZX01000022.1"/>
</dbReference>
<evidence type="ECO:0000256" key="2">
    <source>
        <dbReference type="ARBA" id="ARBA00009055"/>
    </source>
</evidence>
<reference evidence="12 13" key="1">
    <citation type="submission" date="2017-04" db="EMBL/GenBank/DDBJ databases">
        <authorList>
            <person name="Afonso C.L."/>
            <person name="Miller P.J."/>
            <person name="Scott M.A."/>
            <person name="Spackman E."/>
            <person name="Goraichik I."/>
            <person name="Dimitrov K.M."/>
            <person name="Suarez D.L."/>
            <person name="Swayne D.E."/>
        </authorList>
    </citation>
    <scope>NUCLEOTIDE SEQUENCE [LARGE SCALE GENOMIC DNA]</scope>
    <source>
        <strain evidence="12 13">USBA 355</strain>
    </source>
</reference>
<dbReference type="InterPro" id="IPR034746">
    <property type="entry name" value="POTRA"/>
</dbReference>
<dbReference type="PANTHER" id="PTHR34597">
    <property type="entry name" value="SLR1661 PROTEIN"/>
    <property type="match status" value="1"/>
</dbReference>
<dbReference type="Proteomes" id="UP000192917">
    <property type="component" value="Unassembled WGS sequence"/>
</dbReference>
<dbReference type="InterPro" id="IPR005565">
    <property type="entry name" value="Hemolysn_activator_HlyB_C"/>
</dbReference>
<dbReference type="Gene3D" id="2.40.160.50">
    <property type="entry name" value="membrane protein fhac: a member of the omp85/tpsb transporter family"/>
    <property type="match status" value="1"/>
</dbReference>
<keyword evidence="10" id="KW-0732">Signal</keyword>
<dbReference type="Gene3D" id="3.10.20.310">
    <property type="entry name" value="membrane protein fhac"/>
    <property type="match status" value="1"/>
</dbReference>
<dbReference type="PANTHER" id="PTHR34597:SF6">
    <property type="entry name" value="BLR6126 PROTEIN"/>
    <property type="match status" value="1"/>
</dbReference>
<evidence type="ECO:0000256" key="6">
    <source>
        <dbReference type="ARBA" id="ARBA00022927"/>
    </source>
</evidence>
<evidence type="ECO:0000256" key="3">
    <source>
        <dbReference type="ARBA" id="ARBA00022448"/>
    </source>
</evidence>
<keyword evidence="6" id="KW-0653">Protein transport</keyword>